<sequence length="350" mass="38479">MNIAEMVQHDPNLAAPAARSAPVFSGATMPKTLLGFVWEVSARHQFYLSLLSVLVFVLSTAPLEVQRRIVNDAFKGGDYVAIIWLALIYLGLALGEGLLKLVMNIYRAWVGEVSVLSLRMTVHRLIHGLPEELSSAEALGVETSMMLSESEPIGGFVGVYVSEPMMQGGILISVFSYMIYLQPLMALVAFVVFCPQIVFVPLIQRAINRRVARRIKTLREVSMSMIADPAGVGVLGRAQEDRIGQVFGFNMGIYKLKFSMNFFMNILHHSGTALVLGIGGWFVVRGQTEIGTVVAFVSGLTKINDPWGDLVNWFRDLTVTETKYRLIANAIQMLADAKLGAGREPADIVE</sequence>
<keyword evidence="4 5" id="KW-0472">Membrane</keyword>
<dbReference type="RefSeq" id="WP_254744794.1">
    <property type="nucleotide sequence ID" value="NZ_JANCLU010000019.1"/>
</dbReference>
<keyword evidence="8" id="KW-1185">Reference proteome</keyword>
<dbReference type="InterPro" id="IPR011527">
    <property type="entry name" value="ABC1_TM_dom"/>
</dbReference>
<feature type="transmembrane region" description="Helical" evidence="5">
    <location>
        <begin position="77"/>
        <end position="95"/>
    </location>
</feature>
<keyword evidence="2 5" id="KW-0812">Transmembrane</keyword>
<keyword evidence="7" id="KW-0067">ATP-binding</keyword>
<protein>
    <submittedName>
        <fullName evidence="7">ABC transporter ATP-binding protein</fullName>
    </submittedName>
</protein>
<feature type="transmembrane region" description="Helical" evidence="5">
    <location>
        <begin position="262"/>
        <end position="284"/>
    </location>
</feature>
<feature type="transmembrane region" description="Helical" evidence="5">
    <location>
        <begin position="184"/>
        <end position="203"/>
    </location>
</feature>
<gene>
    <name evidence="7" type="ORF">NK718_17240</name>
</gene>
<dbReference type="EMBL" id="JANCLU010000019">
    <property type="protein sequence ID" value="MCP8940273.1"/>
    <property type="molecule type" value="Genomic_DNA"/>
</dbReference>
<comment type="caution">
    <text evidence="7">The sequence shown here is derived from an EMBL/GenBank/DDBJ whole genome shotgun (WGS) entry which is preliminary data.</text>
</comment>
<evidence type="ECO:0000256" key="3">
    <source>
        <dbReference type="ARBA" id="ARBA00022989"/>
    </source>
</evidence>
<evidence type="ECO:0000256" key="1">
    <source>
        <dbReference type="ARBA" id="ARBA00004651"/>
    </source>
</evidence>
<evidence type="ECO:0000256" key="4">
    <source>
        <dbReference type="ARBA" id="ARBA00023136"/>
    </source>
</evidence>
<accession>A0ABT1LGN3</accession>
<evidence type="ECO:0000313" key="8">
    <source>
        <dbReference type="Proteomes" id="UP001205890"/>
    </source>
</evidence>
<dbReference type="InterPro" id="IPR036640">
    <property type="entry name" value="ABC1_TM_sf"/>
</dbReference>
<dbReference type="Gene3D" id="1.20.1560.10">
    <property type="entry name" value="ABC transporter type 1, transmembrane domain"/>
    <property type="match status" value="1"/>
</dbReference>
<evidence type="ECO:0000259" key="6">
    <source>
        <dbReference type="PROSITE" id="PS50929"/>
    </source>
</evidence>
<evidence type="ECO:0000256" key="5">
    <source>
        <dbReference type="SAM" id="Phobius"/>
    </source>
</evidence>
<feature type="domain" description="ABC transmembrane type-1" evidence="6">
    <location>
        <begin position="50"/>
        <end position="318"/>
    </location>
</feature>
<keyword evidence="7" id="KW-0547">Nucleotide-binding</keyword>
<dbReference type="Pfam" id="PF00664">
    <property type="entry name" value="ABC_membrane"/>
    <property type="match status" value="1"/>
</dbReference>
<proteinExistence type="predicted"/>
<dbReference type="PROSITE" id="PS50929">
    <property type="entry name" value="ABC_TM1F"/>
    <property type="match status" value="1"/>
</dbReference>
<dbReference type="Proteomes" id="UP001205890">
    <property type="component" value="Unassembled WGS sequence"/>
</dbReference>
<evidence type="ECO:0000256" key="2">
    <source>
        <dbReference type="ARBA" id="ARBA00022692"/>
    </source>
</evidence>
<evidence type="ECO:0000313" key="7">
    <source>
        <dbReference type="EMBL" id="MCP8940273.1"/>
    </source>
</evidence>
<name>A0ABT1LGN3_9HYPH</name>
<organism evidence="7 8">
    <name type="scientific">Alsobacter ponti</name>
    <dbReference type="NCBI Taxonomy" id="2962936"/>
    <lineage>
        <taxon>Bacteria</taxon>
        <taxon>Pseudomonadati</taxon>
        <taxon>Pseudomonadota</taxon>
        <taxon>Alphaproteobacteria</taxon>
        <taxon>Hyphomicrobiales</taxon>
        <taxon>Alsobacteraceae</taxon>
        <taxon>Alsobacter</taxon>
    </lineage>
</organism>
<reference evidence="7 8" key="1">
    <citation type="submission" date="2022-07" db="EMBL/GenBank/DDBJ databases">
        <authorList>
            <person name="Li W.-J."/>
            <person name="Deng Q.-Q."/>
        </authorList>
    </citation>
    <scope>NUCLEOTIDE SEQUENCE [LARGE SCALE GENOMIC DNA]</scope>
    <source>
        <strain evidence="7 8">SYSU M60028</strain>
    </source>
</reference>
<keyword evidence="3 5" id="KW-1133">Transmembrane helix</keyword>
<feature type="transmembrane region" description="Helical" evidence="5">
    <location>
        <begin position="46"/>
        <end position="65"/>
    </location>
</feature>
<comment type="subcellular location">
    <subcellularLocation>
        <location evidence="1">Cell membrane</location>
        <topology evidence="1">Multi-pass membrane protein</topology>
    </subcellularLocation>
</comment>
<dbReference type="SUPFAM" id="SSF90123">
    <property type="entry name" value="ABC transporter transmembrane region"/>
    <property type="match status" value="1"/>
</dbReference>
<dbReference type="GO" id="GO:0005524">
    <property type="term" value="F:ATP binding"/>
    <property type="evidence" value="ECO:0007669"/>
    <property type="project" value="UniProtKB-KW"/>
</dbReference>